<feature type="domain" description="HTH rpiR-type" evidence="4">
    <location>
        <begin position="3"/>
        <end position="79"/>
    </location>
</feature>
<dbReference type="GO" id="GO:0003677">
    <property type="term" value="F:DNA binding"/>
    <property type="evidence" value="ECO:0007669"/>
    <property type="project" value="UniProtKB-KW"/>
</dbReference>
<comment type="caution">
    <text evidence="6">The sequence shown here is derived from an EMBL/GenBank/DDBJ whole genome shotgun (WGS) entry which is preliminary data.</text>
</comment>
<keyword evidence="1" id="KW-0805">Transcription regulation</keyword>
<dbReference type="InterPro" id="IPR000281">
    <property type="entry name" value="HTH_RpiR"/>
</dbReference>
<dbReference type="InterPro" id="IPR001347">
    <property type="entry name" value="SIS_dom"/>
</dbReference>
<accession>A0A7W1XSH8</accession>
<sequence length="284" mass="31451">MSTGGLHRLKSMRNQLSASERKIAEFILAHPREAIHMTAAELGKRTQTSGASVVRLSKSLQLDGFQDLKMKIAGDLAKPVDQGYRDIKPEEPIDLIIRKITSNTIQSLRDTAEIIDCRELGKAVQILLQAKNVHFFGIGASHIIALDAQQKWLRINRGATAFSDTHLVATQIANAEPSDIVFAISFSGETPEVVKILRLAKMYGVRTISLTKYGPSSVANLAETRLYTSFSMEATFRSGATSSRIAQLHIIDILFLAMASAQYDKIVELLDKTRKATRWLKDNN</sequence>
<dbReference type="InterPro" id="IPR035472">
    <property type="entry name" value="RpiR-like_SIS"/>
</dbReference>
<proteinExistence type="predicted"/>
<protein>
    <submittedName>
        <fullName evidence="6">MurR/RpiR family transcriptional regulator</fullName>
    </submittedName>
</protein>
<dbReference type="SUPFAM" id="SSF46689">
    <property type="entry name" value="Homeodomain-like"/>
    <property type="match status" value="1"/>
</dbReference>
<keyword evidence="3" id="KW-0804">Transcription</keyword>
<evidence type="ECO:0000256" key="1">
    <source>
        <dbReference type="ARBA" id="ARBA00023015"/>
    </source>
</evidence>
<keyword evidence="2" id="KW-0238">DNA-binding</keyword>
<dbReference type="GO" id="GO:0097367">
    <property type="term" value="F:carbohydrate derivative binding"/>
    <property type="evidence" value="ECO:0007669"/>
    <property type="project" value="InterPro"/>
</dbReference>
<dbReference type="PROSITE" id="PS51071">
    <property type="entry name" value="HTH_RPIR"/>
    <property type="match status" value="1"/>
</dbReference>
<evidence type="ECO:0000256" key="3">
    <source>
        <dbReference type="ARBA" id="ARBA00023163"/>
    </source>
</evidence>
<evidence type="ECO:0000256" key="2">
    <source>
        <dbReference type="ARBA" id="ARBA00023125"/>
    </source>
</evidence>
<dbReference type="GO" id="GO:0003700">
    <property type="term" value="F:DNA-binding transcription factor activity"/>
    <property type="evidence" value="ECO:0007669"/>
    <property type="project" value="InterPro"/>
</dbReference>
<evidence type="ECO:0000313" key="6">
    <source>
        <dbReference type="EMBL" id="MBA4602321.1"/>
    </source>
</evidence>
<name>A0A7W1XSH8_9BACL</name>
<organism evidence="6 7">
    <name type="scientific">Thermoactinomyces mirandus</name>
    <dbReference type="NCBI Taxonomy" id="2756294"/>
    <lineage>
        <taxon>Bacteria</taxon>
        <taxon>Bacillati</taxon>
        <taxon>Bacillota</taxon>
        <taxon>Bacilli</taxon>
        <taxon>Bacillales</taxon>
        <taxon>Thermoactinomycetaceae</taxon>
        <taxon>Thermoactinomyces</taxon>
    </lineage>
</organism>
<evidence type="ECO:0000259" key="4">
    <source>
        <dbReference type="PROSITE" id="PS51071"/>
    </source>
</evidence>
<feature type="domain" description="SIS" evidence="5">
    <location>
        <begin position="123"/>
        <end position="264"/>
    </location>
</feature>
<gene>
    <name evidence="6" type="ORF">H2C83_08325</name>
</gene>
<dbReference type="CDD" id="cd05013">
    <property type="entry name" value="SIS_RpiR"/>
    <property type="match status" value="1"/>
</dbReference>
<dbReference type="InterPro" id="IPR046348">
    <property type="entry name" value="SIS_dom_sf"/>
</dbReference>
<dbReference type="Proteomes" id="UP000538292">
    <property type="component" value="Unassembled WGS sequence"/>
</dbReference>
<dbReference type="InterPro" id="IPR047640">
    <property type="entry name" value="RpiR-like"/>
</dbReference>
<dbReference type="RefSeq" id="WP_181739734.1">
    <property type="nucleotide sequence ID" value="NZ_JACEOL010000029.1"/>
</dbReference>
<dbReference type="Pfam" id="PF01418">
    <property type="entry name" value="HTH_6"/>
    <property type="match status" value="1"/>
</dbReference>
<dbReference type="InterPro" id="IPR009057">
    <property type="entry name" value="Homeodomain-like_sf"/>
</dbReference>
<dbReference type="Pfam" id="PF01380">
    <property type="entry name" value="SIS"/>
    <property type="match status" value="1"/>
</dbReference>
<dbReference type="PANTHER" id="PTHR30514:SF10">
    <property type="entry name" value="MURR_RPIR FAMILY TRANSCRIPTIONAL REGULATOR"/>
    <property type="match status" value="1"/>
</dbReference>
<dbReference type="AlphaFoldDB" id="A0A7W1XSH8"/>
<evidence type="ECO:0000259" key="5">
    <source>
        <dbReference type="PROSITE" id="PS51464"/>
    </source>
</evidence>
<dbReference type="PANTHER" id="PTHR30514">
    <property type="entry name" value="GLUCOKINASE"/>
    <property type="match status" value="1"/>
</dbReference>
<dbReference type="Gene3D" id="3.40.50.10490">
    <property type="entry name" value="Glucose-6-phosphate isomerase like protein, domain 1"/>
    <property type="match status" value="1"/>
</dbReference>
<evidence type="ECO:0000313" key="7">
    <source>
        <dbReference type="Proteomes" id="UP000538292"/>
    </source>
</evidence>
<dbReference type="EMBL" id="JACEOL010000029">
    <property type="protein sequence ID" value="MBA4602321.1"/>
    <property type="molecule type" value="Genomic_DNA"/>
</dbReference>
<dbReference type="InterPro" id="IPR036388">
    <property type="entry name" value="WH-like_DNA-bd_sf"/>
</dbReference>
<dbReference type="Gene3D" id="1.10.10.10">
    <property type="entry name" value="Winged helix-like DNA-binding domain superfamily/Winged helix DNA-binding domain"/>
    <property type="match status" value="1"/>
</dbReference>
<dbReference type="SUPFAM" id="SSF53697">
    <property type="entry name" value="SIS domain"/>
    <property type="match status" value="1"/>
</dbReference>
<dbReference type="PROSITE" id="PS51464">
    <property type="entry name" value="SIS"/>
    <property type="match status" value="1"/>
</dbReference>
<reference evidence="6 7" key="1">
    <citation type="submission" date="2020-07" db="EMBL/GenBank/DDBJ databases">
        <title>Thermoactinomyces phylogeny.</title>
        <authorList>
            <person name="Dunlap C."/>
        </authorList>
    </citation>
    <scope>NUCLEOTIDE SEQUENCE [LARGE SCALE GENOMIC DNA]</scope>
    <source>
        <strain evidence="6 7">AMNI-1</strain>
    </source>
</reference>
<keyword evidence="7" id="KW-1185">Reference proteome</keyword>
<dbReference type="GO" id="GO:1901135">
    <property type="term" value="P:carbohydrate derivative metabolic process"/>
    <property type="evidence" value="ECO:0007669"/>
    <property type="project" value="InterPro"/>
</dbReference>